<keyword evidence="13" id="KW-1185">Reference proteome</keyword>
<sequence length="651" mass="73538">MATASPRSFPLLLLFSLSIAFPFIVPSSSSSPVSISISPKTLSKSGDNARIRWSGVEDPSDLDWLGIYSPPNSSHSDFIGYLFLSTSASWRSGSGWIDLPLVNLRSNYAFRIFRWTRDEVDKTRLDQDKNPLPGTQHLLATSAELGFAAPRAAEQIHLSFTNREDEMRVIFITGDGAESYVNYGLEEGRMEGMVGTQVTRYEQSDMCDYPANASVGWRDPGFIHDGVMKNLKKGRRYYYRVGSDAGGWSSTRNFMSRDSDLNETVAFLFGDMGAWAPYATFLRLQEESKSTVKWILRDLEALGDKPTFISHIGDISYARGYSWLWDEFFNQIEPIASQVPYHVCIGNHEYDWPLQPWRPSWSYRSYGTDGGGECGIPYSRKFNMPGNSALSTGTGAPDTRNLYYSFDAGVVHFLYLSTETNFLRGSDQYNFIKHDLESIDRKKTPFVVVQGHRPMYTTSNEVRDAALREKMLDHLEPLLVENNVTLALWGHVHRYERFCPLKNFSCVDTASGFQSGTVHVVIGMGGQDWQPTWEPRPEHPDFPIFPQPQRSMYRGGEFGYTRLVATREKLTLTYIGNHDGEAHDVLEILSGQAAEHDQEKVVLESVSSLYVQGASVLLIGSVVGYILGFLSRYKKERAPRNRWTPVKSEEV</sequence>
<name>A0A843XJ01_COLES</name>
<dbReference type="Pfam" id="PF00149">
    <property type="entry name" value="Metallophos"/>
    <property type="match status" value="1"/>
</dbReference>
<feature type="chain" id="PRO_5033101332" description="Purple acid phosphatase" evidence="7">
    <location>
        <begin position="21"/>
        <end position="651"/>
    </location>
</feature>
<dbReference type="SUPFAM" id="SSF56300">
    <property type="entry name" value="Metallo-dependent phosphatases"/>
    <property type="match status" value="1"/>
</dbReference>
<dbReference type="EC" id="3.1.3.2" evidence="7"/>
<keyword evidence="4" id="KW-0964">Secreted</keyword>
<evidence type="ECO:0000313" key="12">
    <source>
        <dbReference type="EMBL" id="MQM19193.1"/>
    </source>
</evidence>
<evidence type="ECO:0000259" key="10">
    <source>
        <dbReference type="Pfam" id="PF14008"/>
    </source>
</evidence>
<dbReference type="GO" id="GO:0005576">
    <property type="term" value="C:extracellular region"/>
    <property type="evidence" value="ECO:0007669"/>
    <property type="project" value="UniProtKB-SubCell"/>
</dbReference>
<evidence type="ECO:0000256" key="1">
    <source>
        <dbReference type="ARBA" id="ARBA00004613"/>
    </source>
</evidence>
<evidence type="ECO:0000256" key="4">
    <source>
        <dbReference type="ARBA" id="ARBA00022525"/>
    </source>
</evidence>
<protein>
    <recommendedName>
        <fullName evidence="7">Purple acid phosphatase</fullName>
        <ecNumber evidence="7">3.1.3.2</ecNumber>
    </recommendedName>
</protein>
<dbReference type="Pfam" id="PF16656">
    <property type="entry name" value="Pur_ac_phosph_N"/>
    <property type="match status" value="1"/>
</dbReference>
<dbReference type="InterPro" id="IPR025733">
    <property type="entry name" value="PAPs_C"/>
</dbReference>
<dbReference type="Gene3D" id="3.60.21.10">
    <property type="match status" value="1"/>
</dbReference>
<evidence type="ECO:0000256" key="6">
    <source>
        <dbReference type="ARBA" id="ARBA00023180"/>
    </source>
</evidence>
<organism evidence="12 13">
    <name type="scientific">Colocasia esculenta</name>
    <name type="common">Wild taro</name>
    <name type="synonym">Arum esculentum</name>
    <dbReference type="NCBI Taxonomy" id="4460"/>
    <lineage>
        <taxon>Eukaryota</taxon>
        <taxon>Viridiplantae</taxon>
        <taxon>Streptophyta</taxon>
        <taxon>Embryophyta</taxon>
        <taxon>Tracheophyta</taxon>
        <taxon>Spermatophyta</taxon>
        <taxon>Magnoliopsida</taxon>
        <taxon>Liliopsida</taxon>
        <taxon>Araceae</taxon>
        <taxon>Aroideae</taxon>
        <taxon>Colocasieae</taxon>
        <taxon>Colocasia</taxon>
    </lineage>
</organism>
<evidence type="ECO:0000259" key="9">
    <source>
        <dbReference type="Pfam" id="PF00149"/>
    </source>
</evidence>
<comment type="similarity">
    <text evidence="2 7">Belongs to the metallophosphoesterase superfamily. Purple acid phosphatase family.</text>
</comment>
<dbReference type="CDD" id="cd00839">
    <property type="entry name" value="MPP_PAPs"/>
    <property type="match status" value="1"/>
</dbReference>
<dbReference type="PANTHER" id="PTHR45778:SF7">
    <property type="entry name" value="PURPLE ACID PHOSPHATASE"/>
    <property type="match status" value="1"/>
</dbReference>
<evidence type="ECO:0000256" key="2">
    <source>
        <dbReference type="ARBA" id="ARBA00008723"/>
    </source>
</evidence>
<dbReference type="Proteomes" id="UP000652761">
    <property type="component" value="Unassembled WGS sequence"/>
</dbReference>
<feature type="signal peptide" evidence="7">
    <location>
        <begin position="1"/>
        <end position="20"/>
    </location>
</feature>
<reference evidence="12" key="1">
    <citation type="submission" date="2017-07" db="EMBL/GenBank/DDBJ databases">
        <title>Taro Niue Genome Assembly and Annotation.</title>
        <authorList>
            <person name="Atibalentja N."/>
            <person name="Keating K."/>
            <person name="Fields C.J."/>
        </authorList>
    </citation>
    <scope>NUCLEOTIDE SEQUENCE</scope>
    <source>
        <strain evidence="12">Niue_2</strain>
        <tissue evidence="12">Leaf</tissue>
    </source>
</reference>
<comment type="catalytic activity">
    <reaction evidence="7">
        <text>a phosphate monoester + H2O = an alcohol + phosphate</text>
        <dbReference type="Rhea" id="RHEA:15017"/>
        <dbReference type="ChEBI" id="CHEBI:15377"/>
        <dbReference type="ChEBI" id="CHEBI:30879"/>
        <dbReference type="ChEBI" id="CHEBI:43474"/>
        <dbReference type="ChEBI" id="CHEBI:67140"/>
        <dbReference type="EC" id="3.1.3.2"/>
    </reaction>
</comment>
<evidence type="ECO:0000259" key="11">
    <source>
        <dbReference type="Pfam" id="PF16656"/>
    </source>
</evidence>
<comment type="caution">
    <text evidence="12">The sequence shown here is derived from an EMBL/GenBank/DDBJ whole genome shotgun (WGS) entry which is preliminary data.</text>
</comment>
<dbReference type="GO" id="GO:0003993">
    <property type="term" value="F:acid phosphatase activity"/>
    <property type="evidence" value="ECO:0007669"/>
    <property type="project" value="UniProtKB-EC"/>
</dbReference>
<evidence type="ECO:0000256" key="5">
    <source>
        <dbReference type="ARBA" id="ARBA00022729"/>
    </source>
</evidence>
<dbReference type="InterPro" id="IPR041792">
    <property type="entry name" value="MPP_PAP"/>
</dbReference>
<dbReference type="InterPro" id="IPR004843">
    <property type="entry name" value="Calcineurin-like_PHP"/>
</dbReference>
<keyword evidence="8" id="KW-1133">Transmembrane helix</keyword>
<dbReference type="PANTHER" id="PTHR45778">
    <property type="entry name" value="PURPLE ACID PHOSPHATASE-RELATED"/>
    <property type="match status" value="1"/>
</dbReference>
<dbReference type="GO" id="GO:0046872">
    <property type="term" value="F:metal ion binding"/>
    <property type="evidence" value="ECO:0007669"/>
    <property type="project" value="InterPro"/>
</dbReference>
<accession>A0A843XJ01</accession>
<dbReference type="SMR" id="A0A843XJ01"/>
<keyword evidence="8" id="KW-0812">Transmembrane</keyword>
<feature type="transmembrane region" description="Helical" evidence="8">
    <location>
        <begin position="609"/>
        <end position="630"/>
    </location>
</feature>
<dbReference type="OrthoDB" id="45007at2759"/>
<feature type="domain" description="Purple acid phosphatase C-terminal" evidence="10">
    <location>
        <begin position="516"/>
        <end position="584"/>
    </location>
</feature>
<comment type="subcellular location">
    <subcellularLocation>
        <location evidence="1">Secreted</location>
    </subcellularLocation>
</comment>
<dbReference type="AlphaFoldDB" id="A0A843XJ01"/>
<dbReference type="InterPro" id="IPR029052">
    <property type="entry name" value="Metallo-depent_PP-like"/>
</dbReference>
<keyword evidence="7" id="KW-0378">Hydrolase</keyword>
<evidence type="ECO:0000256" key="7">
    <source>
        <dbReference type="RuleBase" id="RU361203"/>
    </source>
</evidence>
<gene>
    <name evidence="12" type="ORF">Taro_052192</name>
</gene>
<proteinExistence type="inferred from homology"/>
<evidence type="ECO:0000313" key="13">
    <source>
        <dbReference type="Proteomes" id="UP000652761"/>
    </source>
</evidence>
<dbReference type="EMBL" id="NMUH01008735">
    <property type="protein sequence ID" value="MQM19193.1"/>
    <property type="molecule type" value="Genomic_DNA"/>
</dbReference>
<comment type="subunit">
    <text evidence="3">Homodimer.</text>
</comment>
<keyword evidence="8" id="KW-0472">Membrane</keyword>
<dbReference type="InterPro" id="IPR008963">
    <property type="entry name" value="Purple_acid_Pase-like_N"/>
</dbReference>
<dbReference type="Gene3D" id="2.60.40.380">
    <property type="entry name" value="Purple acid phosphatase-like, N-terminal"/>
    <property type="match status" value="1"/>
</dbReference>
<feature type="domain" description="Purple acid phosphatase N-terminal" evidence="11">
    <location>
        <begin position="154"/>
        <end position="254"/>
    </location>
</feature>
<keyword evidence="6" id="KW-0325">Glycoprotein</keyword>
<dbReference type="SUPFAM" id="SSF49363">
    <property type="entry name" value="Purple acid phosphatase, N-terminal domain"/>
    <property type="match status" value="1"/>
</dbReference>
<dbReference type="InterPro" id="IPR015914">
    <property type="entry name" value="PAPs_N"/>
</dbReference>
<dbReference type="Pfam" id="PF14008">
    <property type="entry name" value="Metallophos_C"/>
    <property type="match status" value="1"/>
</dbReference>
<feature type="domain" description="Calcineurin-like phosphoesterase" evidence="9">
    <location>
        <begin position="269"/>
        <end position="495"/>
    </location>
</feature>
<keyword evidence="5 7" id="KW-0732">Signal</keyword>
<evidence type="ECO:0000256" key="8">
    <source>
        <dbReference type="SAM" id="Phobius"/>
    </source>
</evidence>
<evidence type="ECO:0000256" key="3">
    <source>
        <dbReference type="ARBA" id="ARBA00011738"/>
    </source>
</evidence>